<dbReference type="GO" id="GO:0008482">
    <property type="term" value="F:sulfite oxidase activity"/>
    <property type="evidence" value="ECO:0007669"/>
    <property type="project" value="TreeGrafter"/>
</dbReference>
<dbReference type="SUPFAM" id="SSF81296">
    <property type="entry name" value="E set domains"/>
    <property type="match status" value="1"/>
</dbReference>
<sequence>MNQADQSPAPGRGSTDVKHGYDPVGLGYDVGRGGNESEPGRTGTRGWRDAVWWRAAVGGVLAALAGLAAGSVVAGLLGTRQTPIVAIGSAFIDRVPPWLKDLAIAWFGTNDKTALRVGILLVLSALAAVGGVLAVRRYWAGALITVVLAGVAVVAAATRPDSGQTGFVPSAVAGITALLILRLFARRLAPLVDDPADGVSRRGFLQLSAGVAIASAAIGALGRVVGGNRAAVAEAREALNLPKPPTLDPPAGVQADGATPWVTPNVDFYRIDTALSVPQILPSEWKLRIHGMVDRELELTFDDLLKRQVVHKWVTLTCVSNEVGGDLIGNALWSGVLLKDLLGEAGPSGDADAIKSTSKDGFTAGTPLSTLLDDRQSMLAFAMNGEPLPVEHGFPVRIVVPGLYGYVSATKWLTDIEVTRFDRFDAYWTPRGWSELGPIKLSSRIDVPYGTKVTAGPVTVAGVAWDQHVGVSKVEVRVDGGPWQQATLAADASIDTWRQWHWTWDAPRGNHVLQVRAFDAKGNPQVEASAPPAPNGSTGLHSVNVPVD</sequence>
<dbReference type="Proteomes" id="UP000295172">
    <property type="component" value="Unassembled WGS sequence"/>
</dbReference>
<dbReference type="GO" id="GO:0020037">
    <property type="term" value="F:heme binding"/>
    <property type="evidence" value="ECO:0007669"/>
    <property type="project" value="TreeGrafter"/>
</dbReference>
<keyword evidence="2" id="KW-0472">Membrane</keyword>
<feature type="transmembrane region" description="Helical" evidence="2">
    <location>
        <begin position="51"/>
        <end position="77"/>
    </location>
</feature>
<dbReference type="GO" id="GO:0006790">
    <property type="term" value="P:sulfur compound metabolic process"/>
    <property type="evidence" value="ECO:0007669"/>
    <property type="project" value="TreeGrafter"/>
</dbReference>
<dbReference type="PANTHER" id="PTHR19372">
    <property type="entry name" value="SULFITE REDUCTASE"/>
    <property type="match status" value="1"/>
</dbReference>
<protein>
    <submittedName>
        <fullName evidence="4">Oxidoreductase</fullName>
    </submittedName>
</protein>
<dbReference type="EMBL" id="SMKR01000007">
    <property type="protein sequence ID" value="TDD29902.1"/>
    <property type="molecule type" value="Genomic_DNA"/>
</dbReference>
<dbReference type="GO" id="GO:0043546">
    <property type="term" value="F:molybdopterin cofactor binding"/>
    <property type="evidence" value="ECO:0007669"/>
    <property type="project" value="TreeGrafter"/>
</dbReference>
<dbReference type="Gene3D" id="3.90.420.10">
    <property type="entry name" value="Oxidoreductase, molybdopterin-binding domain"/>
    <property type="match status" value="1"/>
</dbReference>
<proteinExistence type="predicted"/>
<dbReference type="InterPro" id="IPR014756">
    <property type="entry name" value="Ig_E-set"/>
</dbReference>
<reference evidence="4 5" key="1">
    <citation type="submission" date="2019-02" db="EMBL/GenBank/DDBJ databases">
        <title>Draft genome sequences of novel Actinobacteria.</title>
        <authorList>
            <person name="Sahin N."/>
            <person name="Ay H."/>
            <person name="Saygin H."/>
        </authorList>
    </citation>
    <scope>NUCLEOTIDE SEQUENCE [LARGE SCALE GENOMIC DNA]</scope>
    <source>
        <strain evidence="4 5">16K104</strain>
    </source>
</reference>
<dbReference type="RefSeq" id="WP_132315908.1">
    <property type="nucleotide sequence ID" value="NZ_SMKR01000007.1"/>
</dbReference>
<dbReference type="SUPFAM" id="SSF56524">
    <property type="entry name" value="Oxidoreductase molybdopterin-binding domain"/>
    <property type="match status" value="1"/>
</dbReference>
<name>A0A4R4XHD4_9ACTN</name>
<dbReference type="PANTHER" id="PTHR19372:SF7">
    <property type="entry name" value="SULFITE OXIDASE, MITOCHONDRIAL"/>
    <property type="match status" value="1"/>
</dbReference>
<keyword evidence="2" id="KW-1133">Transmembrane helix</keyword>
<feature type="transmembrane region" description="Helical" evidence="2">
    <location>
        <begin position="139"/>
        <end position="158"/>
    </location>
</feature>
<evidence type="ECO:0000256" key="1">
    <source>
        <dbReference type="SAM" id="MobiDB-lite"/>
    </source>
</evidence>
<dbReference type="Pfam" id="PF00174">
    <property type="entry name" value="Oxidored_molyb"/>
    <property type="match status" value="1"/>
</dbReference>
<feature type="domain" description="Oxidoreductase molybdopterin-binding" evidence="3">
    <location>
        <begin position="275"/>
        <end position="428"/>
    </location>
</feature>
<dbReference type="OrthoDB" id="9795587at2"/>
<feature type="transmembrane region" description="Helical" evidence="2">
    <location>
        <begin position="114"/>
        <end position="133"/>
    </location>
</feature>
<dbReference type="AlphaFoldDB" id="A0A4R4XHD4"/>
<accession>A0A4R4XHD4</accession>
<feature type="region of interest" description="Disordered" evidence="1">
    <location>
        <begin position="1"/>
        <end position="22"/>
    </location>
</feature>
<comment type="caution">
    <text evidence="4">The sequence shown here is derived from an EMBL/GenBank/DDBJ whole genome shotgun (WGS) entry which is preliminary data.</text>
</comment>
<dbReference type="Gene3D" id="2.60.40.650">
    <property type="match status" value="1"/>
</dbReference>
<evidence type="ECO:0000256" key="2">
    <source>
        <dbReference type="SAM" id="Phobius"/>
    </source>
</evidence>
<feature type="region of interest" description="Disordered" evidence="1">
    <location>
        <begin position="523"/>
        <end position="548"/>
    </location>
</feature>
<dbReference type="InterPro" id="IPR036374">
    <property type="entry name" value="OxRdtase_Mopterin-bd_sf"/>
</dbReference>
<keyword evidence="5" id="KW-1185">Reference proteome</keyword>
<keyword evidence="2" id="KW-0812">Transmembrane</keyword>
<evidence type="ECO:0000313" key="4">
    <source>
        <dbReference type="EMBL" id="TDD29902.1"/>
    </source>
</evidence>
<evidence type="ECO:0000313" key="5">
    <source>
        <dbReference type="Proteomes" id="UP000295172"/>
    </source>
</evidence>
<feature type="transmembrane region" description="Helical" evidence="2">
    <location>
        <begin position="165"/>
        <end position="184"/>
    </location>
</feature>
<feature type="transmembrane region" description="Helical" evidence="2">
    <location>
        <begin position="204"/>
        <end position="226"/>
    </location>
</feature>
<gene>
    <name evidence="4" type="ORF">E1218_02865</name>
</gene>
<organism evidence="4 5">
    <name type="scientific">Kribbella turkmenica</name>
    <dbReference type="NCBI Taxonomy" id="2530375"/>
    <lineage>
        <taxon>Bacteria</taxon>
        <taxon>Bacillati</taxon>
        <taxon>Actinomycetota</taxon>
        <taxon>Actinomycetes</taxon>
        <taxon>Propionibacteriales</taxon>
        <taxon>Kribbellaceae</taxon>
        <taxon>Kribbella</taxon>
    </lineage>
</organism>
<evidence type="ECO:0000259" key="3">
    <source>
        <dbReference type="Pfam" id="PF00174"/>
    </source>
</evidence>
<dbReference type="InterPro" id="IPR000572">
    <property type="entry name" value="OxRdtase_Mopterin-bd_dom"/>
</dbReference>
<dbReference type="Pfam" id="PF17957">
    <property type="entry name" value="Big_7"/>
    <property type="match status" value="1"/>
</dbReference>